<evidence type="ECO:0000313" key="1">
    <source>
        <dbReference type="EMBL" id="KKM62482.1"/>
    </source>
</evidence>
<name>A0A0F9LZM3_9ZZZZ</name>
<dbReference type="Gene3D" id="4.10.490.10">
    <property type="entry name" value="High potential iron-sulphur protein"/>
    <property type="match status" value="1"/>
</dbReference>
<dbReference type="AlphaFoldDB" id="A0A0F9LZM3"/>
<reference evidence="1" key="1">
    <citation type="journal article" date="2015" name="Nature">
        <title>Complex archaea that bridge the gap between prokaryotes and eukaryotes.</title>
        <authorList>
            <person name="Spang A."/>
            <person name="Saw J.H."/>
            <person name="Jorgensen S.L."/>
            <person name="Zaremba-Niedzwiedzka K."/>
            <person name="Martijn J."/>
            <person name="Lind A.E."/>
            <person name="van Eijk R."/>
            <person name="Schleper C."/>
            <person name="Guy L."/>
            <person name="Ettema T.J."/>
        </authorList>
    </citation>
    <scope>NUCLEOTIDE SEQUENCE</scope>
</reference>
<dbReference type="InterPro" id="IPR036369">
    <property type="entry name" value="HIPIP_sf"/>
</dbReference>
<accession>A0A0F9LZM3</accession>
<comment type="caution">
    <text evidence="1">The sequence shown here is derived from an EMBL/GenBank/DDBJ whole genome shotgun (WGS) entry which is preliminary data.</text>
</comment>
<dbReference type="EMBL" id="LAZR01011286">
    <property type="protein sequence ID" value="KKM62482.1"/>
    <property type="molecule type" value="Genomic_DNA"/>
</dbReference>
<proteinExistence type="predicted"/>
<dbReference type="GO" id="GO:0019646">
    <property type="term" value="P:aerobic electron transport chain"/>
    <property type="evidence" value="ECO:0007669"/>
    <property type="project" value="InterPro"/>
</dbReference>
<dbReference type="GO" id="GO:0009055">
    <property type="term" value="F:electron transfer activity"/>
    <property type="evidence" value="ECO:0007669"/>
    <property type="project" value="InterPro"/>
</dbReference>
<sequence length="114" mass="12938">MAKTPIPVVAMVTPLRIAQTLVNPQLRDSMALELRQRAREEGQYSKFQVGYLPITPFPPAAFFYECSTCTFYNLKAKSCELVQGVIEPFAWCGLWINLSEDKPLSWIKRAVAIK</sequence>
<protein>
    <submittedName>
        <fullName evidence="1">Uncharacterized protein</fullName>
    </submittedName>
</protein>
<organism evidence="1">
    <name type="scientific">marine sediment metagenome</name>
    <dbReference type="NCBI Taxonomy" id="412755"/>
    <lineage>
        <taxon>unclassified sequences</taxon>
        <taxon>metagenomes</taxon>
        <taxon>ecological metagenomes</taxon>
    </lineage>
</organism>
<gene>
    <name evidence="1" type="ORF">LCGC14_1521220</name>
</gene>